<feature type="transmembrane region" description="Helical" evidence="3">
    <location>
        <begin position="21"/>
        <end position="43"/>
    </location>
</feature>
<dbReference type="Pfam" id="PF13727">
    <property type="entry name" value="CoA_binding_3"/>
    <property type="match status" value="1"/>
</dbReference>
<dbReference type="Gene3D" id="3.40.50.720">
    <property type="entry name" value="NAD(P)-binding Rossmann-like Domain"/>
    <property type="match status" value="2"/>
</dbReference>
<name>A0A095B0T8_9PROT</name>
<dbReference type="EMBL" id="LHZT01000118">
    <property type="protein sequence ID" value="KXV57846.1"/>
    <property type="molecule type" value="Genomic_DNA"/>
</dbReference>
<dbReference type="AlphaFoldDB" id="A0A095B0T8"/>
<gene>
    <name evidence="6" type="ORF">AD947_07725</name>
    <name evidence="5" type="ORF">AtDm6_2194</name>
</gene>
<reference evidence="6 8" key="2">
    <citation type="submission" date="2015-06" db="EMBL/GenBank/DDBJ databases">
        <title>Improved classification and identification of acetic acid bacteria using matrix-assisted laser desorption/ionization time-of-flight mass spectrometry; Gluconobacter nephelii and Gluconobacter uchimurae are later heterotypic synonyms of Gluconobacter japonicus and Gluconobacter oxydans, respectively.</title>
        <authorList>
            <person name="Li L."/>
            <person name="Cleenwerck I."/>
            <person name="De Vuyst L."/>
            <person name="Vandamme P."/>
        </authorList>
    </citation>
    <scope>NUCLEOTIDE SEQUENCE [LARGE SCALE GENOMIC DNA]</scope>
    <source>
        <strain evidence="6 8">LMG 1663</strain>
    </source>
</reference>
<dbReference type="OrthoDB" id="9803111at2"/>
<dbReference type="PANTHER" id="PTHR43318">
    <property type="entry name" value="UDP-N-ACETYLGLUCOSAMINE 4,6-DEHYDRATASE"/>
    <property type="match status" value="1"/>
</dbReference>
<evidence type="ECO:0000313" key="7">
    <source>
        <dbReference type="Proteomes" id="UP000029448"/>
    </source>
</evidence>
<keyword evidence="7" id="KW-1185">Reference proteome</keyword>
<dbReference type="SUPFAM" id="SSF51735">
    <property type="entry name" value="NAD(P)-binding Rossmann-fold domains"/>
    <property type="match status" value="1"/>
</dbReference>
<evidence type="ECO:0000259" key="4">
    <source>
        <dbReference type="Pfam" id="PF02719"/>
    </source>
</evidence>
<proteinExistence type="inferred from homology"/>
<dbReference type="InterPro" id="IPR003869">
    <property type="entry name" value="Polysac_CapD-like"/>
</dbReference>
<evidence type="ECO:0000313" key="6">
    <source>
        <dbReference type="EMBL" id="KXV57846.1"/>
    </source>
</evidence>
<evidence type="ECO:0000313" key="8">
    <source>
        <dbReference type="Proteomes" id="UP000075411"/>
    </source>
</evidence>
<keyword evidence="3" id="KW-1133">Transmembrane helix</keyword>
<dbReference type="PANTHER" id="PTHR43318:SF1">
    <property type="entry name" value="POLYSACCHARIDE BIOSYNTHESIS PROTEIN EPSC-RELATED"/>
    <property type="match status" value="1"/>
</dbReference>
<dbReference type="GeneID" id="89478095"/>
<dbReference type="PATRIC" id="fig|104102.12.peg.1152"/>
<comment type="similarity">
    <text evidence="1">Belongs to the polysaccharide synthase family.</text>
</comment>
<keyword evidence="5" id="KW-0456">Lyase</keyword>
<organism evidence="5 7">
    <name type="scientific">Acetobacter tropicalis</name>
    <dbReference type="NCBI Taxonomy" id="104102"/>
    <lineage>
        <taxon>Bacteria</taxon>
        <taxon>Pseudomonadati</taxon>
        <taxon>Pseudomonadota</taxon>
        <taxon>Alphaproteobacteria</taxon>
        <taxon>Acetobacterales</taxon>
        <taxon>Acetobacteraceae</taxon>
        <taxon>Acetobacter</taxon>
    </lineage>
</organism>
<keyword evidence="3" id="KW-0472">Membrane</keyword>
<protein>
    <submittedName>
        <fullName evidence="6">Nucleotide sugar dehydratase</fullName>
    </submittedName>
    <submittedName>
        <fullName evidence="5">UDP-N-acetylglucosamine 4,6-dehydratase</fullName>
        <ecNumber evidence="5">4.2.1.-</ecNumber>
    </submittedName>
</protein>
<dbReference type="Proteomes" id="UP000029448">
    <property type="component" value="Unassembled WGS sequence"/>
</dbReference>
<sequence>MAPQRSESLHRSPRLRPLNRILVNILLDGILAAVAAPIARWLAAPQDGLLHPLWFLAGGAITLVVSGLPFRMPQQYWRFSGVSDLLGIAGASVASALLFSAGLVLMGYHLPSITFPIIYALVLLIMLGGLRIGYRLAHRMAVRKADQRRVVLVGVDTVADLYLRAIERNPQAGIRVVGLVALGTHQAGRRMHNVPILGHVDHIGTILDRLARTQTLPESLVVTEPSFRGKGLTQVLDAAAAHGIAVLRTPALTALTPADRVELRPVPLEDLLNRPQVPLDRAGMERLIGQRTVLVTGAGGSIGSELVRQIAMLKPDKLILLDHGEFELWQIDMELADSAPNVSREAIVADVRDEARIEEVMGRFRPDLVFHAAALKHVPIVEANPAEGLLTNVHGTRVVADAAARHGARAMIVISTDKAVNPSSLMGAAKRAAEMYCQALDIRARTSGNPEAMRCITVRFGNVLGSTGSVVPLFRRQLERGGPLTVTHPEMRRYFMTVSEAVGLVLQASVRGTCGGEGSGTDALLRDGGIFVLDMGEPVKIVDLARQMIRLAGLRPDEDVSIRFTGLRPGEKLYEELFHGREAPVPTDNPGLLMATPRVVDMADVTEAVDQITRYARAADVKAALRILALLVPEFNHNPKGEVRSSTPEGVENGAPLPSPHTDGTEQVA</sequence>
<feature type="transmembrane region" description="Helical" evidence="3">
    <location>
        <begin position="49"/>
        <end position="70"/>
    </location>
</feature>
<evidence type="ECO:0000256" key="1">
    <source>
        <dbReference type="ARBA" id="ARBA00007430"/>
    </source>
</evidence>
<dbReference type="CDD" id="cd05237">
    <property type="entry name" value="UDP_invert_4-6DH_SDR_e"/>
    <property type="match status" value="1"/>
</dbReference>
<feature type="transmembrane region" description="Helical" evidence="3">
    <location>
        <begin position="82"/>
        <end position="107"/>
    </location>
</feature>
<accession>A0A095B0T8</accession>
<comment type="caution">
    <text evidence="5">The sequence shown here is derived from an EMBL/GenBank/DDBJ whole genome shotgun (WGS) entry which is preliminary data.</text>
</comment>
<evidence type="ECO:0000313" key="5">
    <source>
        <dbReference type="EMBL" id="KGB22613.1"/>
    </source>
</evidence>
<feature type="transmembrane region" description="Helical" evidence="3">
    <location>
        <begin position="113"/>
        <end position="134"/>
    </location>
</feature>
<dbReference type="STRING" id="104102.AtDm6_2194"/>
<dbReference type="RefSeq" id="WP_035380640.1">
    <property type="nucleotide sequence ID" value="NZ_JACAOJ010000001.1"/>
</dbReference>
<feature type="region of interest" description="Disordered" evidence="2">
    <location>
        <begin position="638"/>
        <end position="669"/>
    </location>
</feature>
<dbReference type="InterPro" id="IPR051203">
    <property type="entry name" value="Polysaccharide_Synthase-Rel"/>
</dbReference>
<dbReference type="Proteomes" id="UP000075411">
    <property type="component" value="Unassembled WGS sequence"/>
</dbReference>
<feature type="domain" description="Polysaccharide biosynthesis protein CapD-like" evidence="4">
    <location>
        <begin position="293"/>
        <end position="592"/>
    </location>
</feature>
<dbReference type="InterPro" id="IPR036291">
    <property type="entry name" value="NAD(P)-bd_dom_sf"/>
</dbReference>
<dbReference type="EC" id="4.2.1.-" evidence="5"/>
<dbReference type="GO" id="GO:0016829">
    <property type="term" value="F:lyase activity"/>
    <property type="evidence" value="ECO:0007669"/>
    <property type="project" value="UniProtKB-KW"/>
</dbReference>
<reference evidence="5 7" key="1">
    <citation type="submission" date="2014-06" db="EMBL/GenBank/DDBJ databases">
        <title>Functional and comparative genomic analyses of the Drosophila gut microbiota identify candidate symbiosis factors.</title>
        <authorList>
            <person name="Newell P.D."/>
            <person name="Chaston J.M."/>
            <person name="Douglas A.E."/>
        </authorList>
    </citation>
    <scope>NUCLEOTIDE SEQUENCE [LARGE SCALE GENOMIC DNA]</scope>
    <source>
        <strain evidence="5 7">DmCS_006</strain>
    </source>
</reference>
<evidence type="ECO:0000256" key="2">
    <source>
        <dbReference type="SAM" id="MobiDB-lite"/>
    </source>
</evidence>
<keyword evidence="3" id="KW-0812">Transmembrane</keyword>
<dbReference type="Pfam" id="PF02719">
    <property type="entry name" value="Polysacc_synt_2"/>
    <property type="match status" value="1"/>
</dbReference>
<dbReference type="EMBL" id="JOKM01000075">
    <property type="protein sequence ID" value="KGB22613.1"/>
    <property type="molecule type" value="Genomic_DNA"/>
</dbReference>
<evidence type="ECO:0000256" key="3">
    <source>
        <dbReference type="SAM" id="Phobius"/>
    </source>
</evidence>